<name>A0AB39CCX3_9VIRU</name>
<evidence type="ECO:0000313" key="1">
    <source>
        <dbReference type="EMBL" id="XDJ14680.1"/>
    </source>
</evidence>
<accession>A0AB39CCX3</accession>
<sequence>MQVQVPQLECHVINSIHAQTFAARFFDEKTKDVDHDQHGARNVLRLFQKHVMDIYHDILIESATIDDDFLHDEDPDVVAVYQIYKEYKSFMPRMEIVSMMPITLGGAVIIVANDTNPIIPLGMRALNPHQ</sequence>
<organism evidence="1">
    <name type="scientific">Pseudomonas phage RVTF4</name>
    <dbReference type="NCBI Taxonomy" id="3236931"/>
    <lineage>
        <taxon>Viruses</taxon>
    </lineage>
</organism>
<dbReference type="EMBL" id="PQ015378">
    <property type="protein sequence ID" value="XDJ14680.1"/>
    <property type="molecule type" value="Genomic_DNA"/>
</dbReference>
<proteinExistence type="predicted"/>
<reference evidence="1" key="1">
    <citation type="submission" date="2024-07" db="EMBL/GenBank/DDBJ databases">
        <authorList>
            <person name="Bringhurst R.M."/>
            <person name="Homer T.E."/>
        </authorList>
    </citation>
    <scope>NUCLEOTIDE SEQUENCE</scope>
</reference>
<protein>
    <submittedName>
        <fullName evidence="1">Uncharacterized protein</fullName>
    </submittedName>
</protein>